<protein>
    <submittedName>
        <fullName evidence="9">ATP synthase F0 subunit 8</fullName>
    </submittedName>
</protein>
<dbReference type="Pfam" id="PF02326">
    <property type="entry name" value="YMF19"/>
    <property type="match status" value="1"/>
</dbReference>
<evidence type="ECO:0000256" key="1">
    <source>
        <dbReference type="ARBA" id="ARBA00004325"/>
    </source>
</evidence>
<geneLocation type="mitochondrion" evidence="9"/>
<dbReference type="AlphaFoldDB" id="A0A1D8X7F2"/>
<evidence type="ECO:0000256" key="5">
    <source>
        <dbReference type="ARBA" id="ARBA00023136"/>
    </source>
</evidence>
<dbReference type="GO" id="GO:0006754">
    <property type="term" value="P:ATP biosynthetic process"/>
    <property type="evidence" value="ECO:0007669"/>
    <property type="project" value="UniProtKB-KW"/>
</dbReference>
<dbReference type="RefSeq" id="YP_009317504.1">
    <property type="nucleotide sequence ID" value="NC_031837.1"/>
</dbReference>
<proteinExistence type="predicted"/>
<evidence type="ECO:0000256" key="3">
    <source>
        <dbReference type="ARBA" id="ARBA00022989"/>
    </source>
</evidence>
<feature type="transmembrane region" description="Helical" evidence="7">
    <location>
        <begin position="12"/>
        <end position="32"/>
    </location>
</feature>
<keyword evidence="6" id="KW-0066">ATP synthesis</keyword>
<gene>
    <name evidence="9" type="primary">atp8</name>
</gene>
<evidence type="ECO:0000256" key="6">
    <source>
        <dbReference type="ARBA" id="ARBA00023310"/>
    </source>
</evidence>
<accession>A0A1D8X7F2</accession>
<evidence type="ECO:0000256" key="7">
    <source>
        <dbReference type="SAM" id="Phobius"/>
    </source>
</evidence>
<dbReference type="GO" id="GO:0031966">
    <property type="term" value="C:mitochondrial membrane"/>
    <property type="evidence" value="ECO:0007669"/>
    <property type="project" value="UniProtKB-SubCell"/>
</dbReference>
<evidence type="ECO:0000256" key="2">
    <source>
        <dbReference type="ARBA" id="ARBA00022692"/>
    </source>
</evidence>
<evidence type="ECO:0000259" key="8">
    <source>
        <dbReference type="Pfam" id="PF02326"/>
    </source>
</evidence>
<organism evidence="9">
    <name type="scientific">Gelidium galapagense</name>
    <dbReference type="NCBI Taxonomy" id="317100"/>
    <lineage>
        <taxon>Eukaryota</taxon>
        <taxon>Rhodophyta</taxon>
        <taxon>Florideophyceae</taxon>
        <taxon>Rhodymeniophycidae</taxon>
        <taxon>Gelidiales</taxon>
        <taxon>Gelidiaceae</taxon>
        <taxon>Gelidium</taxon>
    </lineage>
</organism>
<evidence type="ECO:0000313" key="9">
    <source>
        <dbReference type="EMBL" id="AOX48956.1"/>
    </source>
</evidence>
<dbReference type="InterPro" id="IPR003319">
    <property type="entry name" value="YMF19-like_N"/>
</dbReference>
<feature type="domain" description="ATP synthase YMF19-like N-terminal" evidence="8">
    <location>
        <begin position="2"/>
        <end position="53"/>
    </location>
</feature>
<dbReference type="GeneID" id="30218690"/>
<sequence length="134" mass="15542">MPQLDRIIIFPQIFWLFVIFTIFYISLTHFFLPKFLRSLRARKEIIKINEAEASLLIKKSIGNQTKLKFLLSNYLSDIKKIFSINPILNISDAESLNTKKVDELISVMIKNSVLFCDSQILDSISINVKPVYSK</sequence>
<name>A0A1D8X7F2_9FLOR</name>
<reference evidence="9" key="1">
    <citation type="journal article" date="2016" name="Sci. Rep.">
        <title>Mitogenomes from type specimens, a genotyping tool for morphologically simple species: ten genomes of agar-producing red algae.</title>
        <authorList>
            <person name="Boo G.H."/>
            <person name="Hughey J.R."/>
            <person name="Miller K.A."/>
            <person name="Boo S.M."/>
        </authorList>
    </citation>
    <scope>NUCLEOTIDE SEQUENCE</scope>
</reference>
<keyword evidence="5 7" id="KW-0472">Membrane</keyword>
<keyword evidence="2 7" id="KW-0812">Transmembrane</keyword>
<comment type="subcellular location">
    <subcellularLocation>
        <location evidence="1">Mitochondrion membrane</location>
    </subcellularLocation>
</comment>
<evidence type="ECO:0000256" key="4">
    <source>
        <dbReference type="ARBA" id="ARBA00023128"/>
    </source>
</evidence>
<keyword evidence="3 7" id="KW-1133">Transmembrane helix</keyword>
<reference evidence="9" key="2">
    <citation type="submission" date="2016-06" db="EMBL/GenBank/DDBJ databases">
        <authorList>
            <person name="Kjaerup R.B."/>
            <person name="Dalgaard T.S."/>
            <person name="Juul-Madsen H.R."/>
        </authorList>
    </citation>
    <scope>NUCLEOTIDE SEQUENCE</scope>
</reference>
<keyword evidence="4 9" id="KW-0496">Mitochondrion</keyword>
<dbReference type="EMBL" id="KX427230">
    <property type="protein sequence ID" value="AOX48956.1"/>
    <property type="molecule type" value="Genomic_DNA"/>
</dbReference>